<feature type="region of interest" description="Disordered" evidence="1">
    <location>
        <begin position="83"/>
        <end position="104"/>
    </location>
</feature>
<comment type="caution">
    <text evidence="2">The sequence shown here is derived from an EMBL/GenBank/DDBJ whole genome shotgun (WGS) entry which is preliminary data.</text>
</comment>
<evidence type="ECO:0000313" key="2">
    <source>
        <dbReference type="EMBL" id="GFS64581.1"/>
    </source>
</evidence>
<protein>
    <submittedName>
        <fullName evidence="2">Uncharacterized protein</fullName>
    </submittedName>
</protein>
<keyword evidence="3" id="KW-1185">Reference proteome</keyword>
<sequence length="104" mass="11438">MTMMSIFDAVLERGVRSHPPEEGKELFTFPSGREVLDPGVGEVHLPVVSSGVLGTDGYHSVRMDGMISHQRKANSNADAARRQYLGLSRSAKSRANSRGNKRRK</sequence>
<evidence type="ECO:0000313" key="3">
    <source>
        <dbReference type="Proteomes" id="UP000886998"/>
    </source>
</evidence>
<dbReference type="EMBL" id="BMAV01028051">
    <property type="protein sequence ID" value="GFS64581.1"/>
    <property type="molecule type" value="Genomic_DNA"/>
</dbReference>
<accession>A0A8X6MJP9</accession>
<gene>
    <name evidence="2" type="ORF">TNIN_237651</name>
</gene>
<reference evidence="2" key="1">
    <citation type="submission" date="2020-08" db="EMBL/GenBank/DDBJ databases">
        <title>Multicomponent nature underlies the extraordinary mechanical properties of spider dragline silk.</title>
        <authorList>
            <person name="Kono N."/>
            <person name="Nakamura H."/>
            <person name="Mori M."/>
            <person name="Yoshida Y."/>
            <person name="Ohtoshi R."/>
            <person name="Malay A.D."/>
            <person name="Moran D.A.P."/>
            <person name="Tomita M."/>
            <person name="Numata K."/>
            <person name="Arakawa K."/>
        </authorList>
    </citation>
    <scope>NUCLEOTIDE SEQUENCE</scope>
</reference>
<dbReference type="Proteomes" id="UP000886998">
    <property type="component" value="Unassembled WGS sequence"/>
</dbReference>
<proteinExistence type="predicted"/>
<dbReference type="OrthoDB" id="10281674at2759"/>
<dbReference type="AlphaFoldDB" id="A0A8X6MJP9"/>
<organism evidence="2 3">
    <name type="scientific">Trichonephila inaurata madagascariensis</name>
    <dbReference type="NCBI Taxonomy" id="2747483"/>
    <lineage>
        <taxon>Eukaryota</taxon>
        <taxon>Metazoa</taxon>
        <taxon>Ecdysozoa</taxon>
        <taxon>Arthropoda</taxon>
        <taxon>Chelicerata</taxon>
        <taxon>Arachnida</taxon>
        <taxon>Araneae</taxon>
        <taxon>Araneomorphae</taxon>
        <taxon>Entelegynae</taxon>
        <taxon>Araneoidea</taxon>
        <taxon>Nephilidae</taxon>
        <taxon>Trichonephila</taxon>
        <taxon>Trichonephila inaurata</taxon>
    </lineage>
</organism>
<name>A0A8X6MJP9_9ARAC</name>
<evidence type="ECO:0000256" key="1">
    <source>
        <dbReference type="SAM" id="MobiDB-lite"/>
    </source>
</evidence>